<organism evidence="2 3">
    <name type="scientific">Rhodococcus hoagii</name>
    <name type="common">Corynebacterium equii</name>
    <dbReference type="NCBI Taxonomy" id="43767"/>
    <lineage>
        <taxon>Bacteria</taxon>
        <taxon>Bacillati</taxon>
        <taxon>Actinomycetota</taxon>
        <taxon>Actinomycetes</taxon>
        <taxon>Mycobacteriales</taxon>
        <taxon>Nocardiaceae</taxon>
        <taxon>Prescottella</taxon>
    </lineage>
</organism>
<dbReference type="RefSeq" id="WP_139809545.1">
    <property type="nucleotide sequence ID" value="NZ_CP041647.1"/>
</dbReference>
<evidence type="ECO:0000313" key="2">
    <source>
        <dbReference type="EMBL" id="MBM4716743.1"/>
    </source>
</evidence>
<dbReference type="AlphaFoldDB" id="A0AAE3BCG2"/>
<dbReference type="InterPro" id="IPR050744">
    <property type="entry name" value="AI-2_Isomerase_LsrG"/>
</dbReference>
<accession>A0AAE3BCG2</accession>
<evidence type="ECO:0000313" key="3">
    <source>
        <dbReference type="Proteomes" id="UP000706122"/>
    </source>
</evidence>
<dbReference type="Gene3D" id="3.30.70.100">
    <property type="match status" value="1"/>
</dbReference>
<evidence type="ECO:0000259" key="1">
    <source>
        <dbReference type="PROSITE" id="PS51725"/>
    </source>
</evidence>
<dbReference type="GO" id="GO:0005829">
    <property type="term" value="C:cytosol"/>
    <property type="evidence" value="ECO:0007669"/>
    <property type="project" value="TreeGrafter"/>
</dbReference>
<keyword evidence="2" id="KW-0560">Oxidoreductase</keyword>
<dbReference type="InterPro" id="IPR011008">
    <property type="entry name" value="Dimeric_a/b-barrel"/>
</dbReference>
<dbReference type="Proteomes" id="UP000706122">
    <property type="component" value="Unassembled WGS sequence"/>
</dbReference>
<protein>
    <submittedName>
        <fullName evidence="2">Antibiotic biosynthesis monooxygenase</fullName>
    </submittedName>
</protein>
<feature type="domain" description="ABM" evidence="1">
    <location>
        <begin position="24"/>
        <end position="113"/>
    </location>
</feature>
<sequence length="116" mass="12687">MSGASYGVAAGRSGPFTRGRVEMQTAFIRVTVRPDHADRDARAMLDLVEPTLGEPGCIAYEFCHDLDDPGLLHCFEHWKTCQALDDHASTAHMRALLDEFGSADRTLGFAPHLSLS</sequence>
<dbReference type="PANTHER" id="PTHR33336">
    <property type="entry name" value="QUINOL MONOOXYGENASE YGIN-RELATED"/>
    <property type="match status" value="1"/>
</dbReference>
<proteinExistence type="predicted"/>
<dbReference type="SUPFAM" id="SSF54909">
    <property type="entry name" value="Dimeric alpha+beta barrel"/>
    <property type="match status" value="1"/>
</dbReference>
<dbReference type="PROSITE" id="PS51725">
    <property type="entry name" value="ABM"/>
    <property type="match status" value="1"/>
</dbReference>
<keyword evidence="2" id="KW-0503">Monooxygenase</keyword>
<dbReference type="GO" id="GO:0004497">
    <property type="term" value="F:monooxygenase activity"/>
    <property type="evidence" value="ECO:0007669"/>
    <property type="project" value="UniProtKB-KW"/>
</dbReference>
<dbReference type="PANTHER" id="PTHR33336:SF3">
    <property type="entry name" value="ABM DOMAIN-CONTAINING PROTEIN"/>
    <property type="match status" value="1"/>
</dbReference>
<name>A0AAE3BCG2_RHOHA</name>
<dbReference type="EMBL" id="WUYC01000004">
    <property type="protein sequence ID" value="MBM4716743.1"/>
    <property type="molecule type" value="Genomic_DNA"/>
</dbReference>
<dbReference type="InterPro" id="IPR007138">
    <property type="entry name" value="ABM_dom"/>
</dbReference>
<comment type="caution">
    <text evidence="2">The sequence shown here is derived from an EMBL/GenBank/DDBJ whole genome shotgun (WGS) entry which is preliminary data.</text>
</comment>
<reference evidence="2" key="1">
    <citation type="submission" date="2019-11" db="EMBL/GenBank/DDBJ databases">
        <title>Spread of Macrolides and rifampicin resistant Rhodococcus equi in clinical isolates in the USA.</title>
        <authorList>
            <person name="Alvarez-Narvaez S."/>
            <person name="Huber L."/>
            <person name="Cohen N.D."/>
            <person name="Slovis N."/>
            <person name="Greiter M."/>
            <person name="Giguere S."/>
            <person name="Hart K."/>
        </authorList>
    </citation>
    <scope>NUCLEOTIDE SEQUENCE</scope>
    <source>
        <strain evidence="2">Lh_5</strain>
    </source>
</reference>
<dbReference type="Pfam" id="PF03992">
    <property type="entry name" value="ABM"/>
    <property type="match status" value="1"/>
</dbReference>
<gene>
    <name evidence="2" type="ORF">GS551_21525</name>
</gene>